<dbReference type="GO" id="GO:0003677">
    <property type="term" value="F:DNA binding"/>
    <property type="evidence" value="ECO:0007669"/>
    <property type="project" value="InterPro"/>
</dbReference>
<dbReference type="InterPro" id="IPR036594">
    <property type="entry name" value="Meth_synthase_dom"/>
</dbReference>
<dbReference type="Proteomes" id="UP000275027">
    <property type="component" value="Unassembled WGS sequence"/>
</dbReference>
<evidence type="ECO:0000313" key="4">
    <source>
        <dbReference type="Proteomes" id="UP000233767"/>
    </source>
</evidence>
<dbReference type="InterPro" id="IPR009061">
    <property type="entry name" value="DNA-bd_dom_put_sf"/>
</dbReference>
<evidence type="ECO:0000313" key="5">
    <source>
        <dbReference type="Proteomes" id="UP000275027"/>
    </source>
</evidence>
<dbReference type="Pfam" id="PF02607">
    <property type="entry name" value="B12-binding_2"/>
    <property type="match status" value="1"/>
</dbReference>
<keyword evidence="4" id="KW-1185">Reference proteome</keyword>
<name>A0A497TZQ3_9FLAO</name>
<dbReference type="EMBL" id="RCCB01000015">
    <property type="protein sequence ID" value="RLJ23382.1"/>
    <property type="molecule type" value="Genomic_DNA"/>
</dbReference>
<dbReference type="Gene3D" id="1.10.1660.10">
    <property type="match status" value="1"/>
</dbReference>
<dbReference type="InterPro" id="IPR003759">
    <property type="entry name" value="Cbl-bd_cap"/>
</dbReference>
<dbReference type="PROSITE" id="PS50937">
    <property type="entry name" value="HTH_MERR_2"/>
    <property type="match status" value="1"/>
</dbReference>
<protein>
    <submittedName>
        <fullName evidence="3">B12 binding protein</fullName>
    </submittedName>
</protein>
<sequence length="299" mass="34773">MNSSKSTFSIKDLENLSGIKAHTIRIWEKRYNILKPMRTVSNIRLYDTENLQKLLNITLLHSHGYKISKISKFPPEKIPQLVSEIISDKNINSQVISSFKMAMMDFDQRLFNTTYENLLVTKSFGEIFKELFIPLLNEIGMLWQTGTITPAHEHFISYLIRQKLLSNTEQLQLPDPSKNEKIFVLYLPQNEIQELGLMYLNYEILSRGYQTVYLGQSIAIENLKGLATHFDTIVFLSYWTTFPEADTIPEYLEKIQQEILSSGHSEFWVLGKMTHYIPTENLNQKISVFTTLQHALNKL</sequence>
<dbReference type="GO" id="GO:0006355">
    <property type="term" value="P:regulation of DNA-templated transcription"/>
    <property type="evidence" value="ECO:0007669"/>
    <property type="project" value="InterPro"/>
</dbReference>
<accession>A0A497TZQ3</accession>
<dbReference type="Pfam" id="PF13411">
    <property type="entry name" value="MerR_1"/>
    <property type="match status" value="1"/>
</dbReference>
<comment type="caution">
    <text evidence="3">The sequence shown here is derived from an EMBL/GenBank/DDBJ whole genome shotgun (WGS) entry which is preliminary data.</text>
</comment>
<dbReference type="Proteomes" id="UP000233767">
    <property type="component" value="Unassembled WGS sequence"/>
</dbReference>
<dbReference type="EMBL" id="PJND01000011">
    <property type="protein sequence ID" value="PKW20122.1"/>
    <property type="molecule type" value="Genomic_DNA"/>
</dbReference>
<dbReference type="SUPFAM" id="SSF46955">
    <property type="entry name" value="Putative DNA-binding domain"/>
    <property type="match status" value="1"/>
</dbReference>
<reference evidence="3 5" key="2">
    <citation type="submission" date="2018-10" db="EMBL/GenBank/DDBJ databases">
        <title>Genomic Encyclopedia of Archaeal and Bacterial Type Strains, Phase II (KMG-II): from individual species to whole genera.</title>
        <authorList>
            <person name="Goeker M."/>
        </authorList>
    </citation>
    <scope>NUCLEOTIDE SEQUENCE [LARGE SCALE GENOMIC DNA]</scope>
    <source>
        <strain evidence="3 5">DSM 21886</strain>
    </source>
</reference>
<evidence type="ECO:0000313" key="3">
    <source>
        <dbReference type="EMBL" id="RLJ23382.1"/>
    </source>
</evidence>
<dbReference type="RefSeq" id="WP_101472948.1">
    <property type="nucleotide sequence ID" value="NZ_PJND01000011.1"/>
</dbReference>
<dbReference type="Gene3D" id="1.10.1240.10">
    <property type="entry name" value="Methionine synthase domain"/>
    <property type="match status" value="1"/>
</dbReference>
<reference evidence="2 4" key="1">
    <citation type="submission" date="2017-12" db="EMBL/GenBank/DDBJ databases">
        <title>Genomic Encyclopedia of Type Strains, Phase III (KMG-III): the genomes of soil and plant-associated and newly described type strains.</title>
        <authorList>
            <person name="Whitman W."/>
        </authorList>
    </citation>
    <scope>NUCLEOTIDE SEQUENCE [LARGE SCALE GENOMIC DNA]</scope>
    <source>
        <strain evidence="2 4">IP-10</strain>
    </source>
</reference>
<dbReference type="InterPro" id="IPR000551">
    <property type="entry name" value="MerR-type_HTH_dom"/>
</dbReference>
<dbReference type="SMART" id="SM00422">
    <property type="entry name" value="HTH_MERR"/>
    <property type="match status" value="1"/>
</dbReference>
<dbReference type="CDD" id="cd01104">
    <property type="entry name" value="HTH_MlrA-CarA"/>
    <property type="match status" value="1"/>
</dbReference>
<organism evidence="3 5">
    <name type="scientific">Flavobacterium lindanitolerans</name>
    <dbReference type="NCBI Taxonomy" id="428988"/>
    <lineage>
        <taxon>Bacteria</taxon>
        <taxon>Pseudomonadati</taxon>
        <taxon>Bacteroidota</taxon>
        <taxon>Flavobacteriia</taxon>
        <taxon>Flavobacteriales</taxon>
        <taxon>Flavobacteriaceae</taxon>
        <taxon>Flavobacterium</taxon>
    </lineage>
</organism>
<proteinExistence type="predicted"/>
<evidence type="ECO:0000259" key="1">
    <source>
        <dbReference type="PROSITE" id="PS50937"/>
    </source>
</evidence>
<gene>
    <name evidence="2" type="ORF">B0G92_3202</name>
    <name evidence="3" type="ORF">CLV50_3197</name>
</gene>
<dbReference type="AlphaFoldDB" id="A0A497TZQ3"/>
<evidence type="ECO:0000313" key="2">
    <source>
        <dbReference type="EMBL" id="PKW20122.1"/>
    </source>
</evidence>
<dbReference type="Gene3D" id="3.40.50.280">
    <property type="entry name" value="Cobalamin-binding domain"/>
    <property type="match status" value="1"/>
</dbReference>
<feature type="domain" description="HTH merR-type" evidence="1">
    <location>
        <begin position="7"/>
        <end position="57"/>
    </location>
</feature>